<gene>
    <name evidence="3" type="ORF">PS652_00231</name>
    <name evidence="2" type="ORF">PS652_04426</name>
</gene>
<feature type="transmembrane region" description="Helical" evidence="1">
    <location>
        <begin position="94"/>
        <end position="116"/>
    </location>
</feature>
<feature type="transmembrane region" description="Helical" evidence="1">
    <location>
        <begin position="71"/>
        <end position="87"/>
    </location>
</feature>
<feature type="transmembrane region" description="Helical" evidence="1">
    <location>
        <begin position="194"/>
        <end position="213"/>
    </location>
</feature>
<dbReference type="EMBL" id="CABVHG010000001">
    <property type="protein sequence ID" value="VVM40044.1"/>
    <property type="molecule type" value="Genomic_DNA"/>
</dbReference>
<keyword evidence="1" id="KW-0472">Membrane</keyword>
<proteinExistence type="predicted"/>
<feature type="transmembrane region" description="Helical" evidence="1">
    <location>
        <begin position="153"/>
        <end position="173"/>
    </location>
</feature>
<dbReference type="EMBL" id="OZ024668">
    <property type="protein sequence ID" value="CAK9891565.1"/>
    <property type="molecule type" value="Genomic_DNA"/>
</dbReference>
<feature type="transmembrane region" description="Helical" evidence="1">
    <location>
        <begin position="248"/>
        <end position="274"/>
    </location>
</feature>
<dbReference type="RefSeq" id="WP_038997439.1">
    <property type="nucleotide sequence ID" value="NZ_OZ024668.1"/>
</dbReference>
<keyword evidence="1" id="KW-1133">Transmembrane helix</keyword>
<evidence type="ECO:0008006" key="5">
    <source>
        <dbReference type="Google" id="ProtNLM"/>
    </source>
</evidence>
<name>A0A5E6PEM2_PSEFL</name>
<evidence type="ECO:0000256" key="1">
    <source>
        <dbReference type="SAM" id="Phobius"/>
    </source>
</evidence>
<organism evidence="3">
    <name type="scientific">Pseudomonas fluorescens</name>
    <dbReference type="NCBI Taxonomy" id="294"/>
    <lineage>
        <taxon>Bacteria</taxon>
        <taxon>Pseudomonadati</taxon>
        <taxon>Pseudomonadota</taxon>
        <taxon>Gammaproteobacteria</taxon>
        <taxon>Pseudomonadales</taxon>
        <taxon>Pseudomonadaceae</taxon>
        <taxon>Pseudomonas</taxon>
    </lineage>
</organism>
<feature type="transmembrane region" description="Helical" evidence="1">
    <location>
        <begin position="48"/>
        <end position="65"/>
    </location>
</feature>
<evidence type="ECO:0000313" key="3">
    <source>
        <dbReference type="EMBL" id="VVM40044.1"/>
    </source>
</evidence>
<sequence>MRALADYIMRGRVQATLVVAGSAALPLLFWLSAAAGCLVLLRRGSDALSVLGLGLLATLLSWHFLKDPTALLVLVGSCSLALVLRAGHSWNRVLLVSVVVGLLFAVSLGTLLGPYIDSLAKASQDALPLVMGEAYEKLSADQKAMLVSSMPPILIASIAITLQVFSVSCLILGRYWQALLYNPGGFGREFRAIRFPKGVMLALLAVMFVAPFMGLHALILLPLCSVAFMFAGLALIHGLVAQKRLANFWLVGLYVTLLPFMHLIGPLLVVLAIVDSLIDFRGRSASKNADDANGEG</sequence>
<feature type="transmembrane region" description="Helical" evidence="1">
    <location>
        <begin position="219"/>
        <end position="241"/>
    </location>
</feature>
<dbReference type="Proteomes" id="UP000326595">
    <property type="component" value="Chromosome"/>
</dbReference>
<keyword evidence="1" id="KW-0812">Transmembrane</keyword>
<accession>A0A5E6PEM2</accession>
<reference evidence="3" key="1">
    <citation type="submission" date="2019-09" db="EMBL/GenBank/DDBJ databases">
        <authorList>
            <person name="Chandra G."/>
            <person name="Truman W A."/>
        </authorList>
    </citation>
    <scope>NUCLEOTIDE SEQUENCE [LARGE SCALE GENOMIC DNA]</scope>
    <source>
        <strain evidence="3">PS652</strain>
    </source>
</reference>
<reference evidence="2 4" key="2">
    <citation type="submission" date="2024-03" db="EMBL/GenBank/DDBJ databases">
        <authorList>
            <person name="Alaster D. Moffat"/>
            <person name="Govind Chandra"/>
            <person name="Andrew W. Truman"/>
        </authorList>
    </citation>
    <scope>NUCLEOTIDE SEQUENCE [LARGE SCALE GENOMIC DNA]</scope>
    <source>
        <strain evidence="2">PS652</strain>
    </source>
</reference>
<feature type="transmembrane region" description="Helical" evidence="1">
    <location>
        <begin position="15"/>
        <end position="41"/>
    </location>
</feature>
<dbReference type="AlphaFoldDB" id="A0A5E6PEM2"/>
<evidence type="ECO:0000313" key="2">
    <source>
        <dbReference type="EMBL" id="CAK9891565.1"/>
    </source>
</evidence>
<protein>
    <recommendedName>
        <fullName evidence="5">DUF2232 domain-containing protein</fullName>
    </recommendedName>
</protein>
<evidence type="ECO:0000313" key="4">
    <source>
        <dbReference type="Proteomes" id="UP000326595"/>
    </source>
</evidence>